<dbReference type="EMBL" id="FQWD01000001">
    <property type="protein sequence ID" value="SHF87042.1"/>
    <property type="molecule type" value="Genomic_DNA"/>
</dbReference>
<evidence type="ECO:0000256" key="2">
    <source>
        <dbReference type="ARBA" id="ARBA00022679"/>
    </source>
</evidence>
<proteinExistence type="inferred from homology"/>
<dbReference type="PANTHER" id="PTHR43085:SF15">
    <property type="entry name" value="2-DEHYDRO-3-DEOXYGLUCONOKINASE"/>
    <property type="match status" value="1"/>
</dbReference>
<protein>
    <submittedName>
        <fullName evidence="5">2-dehydro-3-deoxygluconokinase</fullName>
    </submittedName>
</protein>
<keyword evidence="2" id="KW-0808">Transferase</keyword>
<dbReference type="InterPro" id="IPR050306">
    <property type="entry name" value="PfkB_Carbo_kinase"/>
</dbReference>
<dbReference type="AlphaFoldDB" id="A0A1M5F7H6"/>
<comment type="similarity">
    <text evidence="1">Belongs to the carbohydrate kinase PfkB family.</text>
</comment>
<dbReference type="GO" id="GO:0042840">
    <property type="term" value="P:D-glucuronate catabolic process"/>
    <property type="evidence" value="ECO:0007669"/>
    <property type="project" value="TreeGrafter"/>
</dbReference>
<keyword evidence="6" id="KW-1185">Reference proteome</keyword>
<accession>A0A1M5F7H6</accession>
<dbReference type="GO" id="GO:0006974">
    <property type="term" value="P:DNA damage response"/>
    <property type="evidence" value="ECO:0007669"/>
    <property type="project" value="TreeGrafter"/>
</dbReference>
<sequence length="304" mass="33354">MKKVVIFGECMVELVSKGGNDMIKSFAGDTYNTAVYLKRSAPNVSVSYLTAIGEDFLSNELLFAMGDEQINTDQVYRCSKRNLGLYMVRTDKQGERTFAYWRDNSAATQTLNVMTQPPQQIDMFYFSGISVAILDEVQREKLFDLIAELKHQGCEIVFDPNYRPRLWPDKDVAQAWMDRCYSVADIAFPGGDDHLALYGHTDADDVFGHLAPMRIGETVMKNGAVGVRIKNAQGQFIVPVEKVNDVVDTTAAGDAFNGGYLAARISGKGVTESASYGAKVAGTVIQHPGAIIPVEALKKAVNSL</sequence>
<dbReference type="PROSITE" id="PS00584">
    <property type="entry name" value="PFKB_KINASES_2"/>
    <property type="match status" value="1"/>
</dbReference>
<dbReference type="GO" id="GO:0008673">
    <property type="term" value="F:2-dehydro-3-deoxygluconokinase activity"/>
    <property type="evidence" value="ECO:0007669"/>
    <property type="project" value="TreeGrafter"/>
</dbReference>
<organism evidence="5 6">
    <name type="scientific">Marisediminitalea aggregata</name>
    <dbReference type="NCBI Taxonomy" id="634436"/>
    <lineage>
        <taxon>Bacteria</taxon>
        <taxon>Pseudomonadati</taxon>
        <taxon>Pseudomonadota</taxon>
        <taxon>Gammaproteobacteria</taxon>
        <taxon>Alteromonadales</taxon>
        <taxon>Alteromonadaceae</taxon>
        <taxon>Marisediminitalea</taxon>
    </lineage>
</organism>
<evidence type="ECO:0000256" key="3">
    <source>
        <dbReference type="ARBA" id="ARBA00022777"/>
    </source>
</evidence>
<reference evidence="6" key="1">
    <citation type="submission" date="2016-11" db="EMBL/GenBank/DDBJ databases">
        <authorList>
            <person name="Varghese N."/>
            <person name="Submissions S."/>
        </authorList>
    </citation>
    <scope>NUCLEOTIDE SEQUENCE [LARGE SCALE GENOMIC DNA]</scope>
    <source>
        <strain evidence="6">CGMCC 1.8995</strain>
    </source>
</reference>
<keyword evidence="3 5" id="KW-0418">Kinase</keyword>
<dbReference type="CDD" id="cd01166">
    <property type="entry name" value="KdgK"/>
    <property type="match status" value="1"/>
</dbReference>
<dbReference type="RefSeq" id="WP_073317790.1">
    <property type="nucleotide sequence ID" value="NZ_FQWD01000001.1"/>
</dbReference>
<dbReference type="GO" id="GO:0005829">
    <property type="term" value="C:cytosol"/>
    <property type="evidence" value="ECO:0007669"/>
    <property type="project" value="TreeGrafter"/>
</dbReference>
<evidence type="ECO:0000313" key="6">
    <source>
        <dbReference type="Proteomes" id="UP000184520"/>
    </source>
</evidence>
<dbReference type="GO" id="GO:0019698">
    <property type="term" value="P:D-galacturonate catabolic process"/>
    <property type="evidence" value="ECO:0007669"/>
    <property type="project" value="TreeGrafter"/>
</dbReference>
<dbReference type="Pfam" id="PF00294">
    <property type="entry name" value="PfkB"/>
    <property type="match status" value="1"/>
</dbReference>
<dbReference type="PANTHER" id="PTHR43085">
    <property type="entry name" value="HEXOKINASE FAMILY MEMBER"/>
    <property type="match status" value="1"/>
</dbReference>
<gene>
    <name evidence="5" type="ORF">SAMN05216361_0695</name>
</gene>
<dbReference type="InterPro" id="IPR002173">
    <property type="entry name" value="Carboh/pur_kinase_PfkB_CS"/>
</dbReference>
<evidence type="ECO:0000313" key="5">
    <source>
        <dbReference type="EMBL" id="SHF87042.1"/>
    </source>
</evidence>
<dbReference type="Gene3D" id="3.40.1190.20">
    <property type="match status" value="1"/>
</dbReference>
<dbReference type="SUPFAM" id="SSF53613">
    <property type="entry name" value="Ribokinase-like"/>
    <property type="match status" value="1"/>
</dbReference>
<dbReference type="STRING" id="634436.SAMN05216361_0695"/>
<evidence type="ECO:0000259" key="4">
    <source>
        <dbReference type="Pfam" id="PF00294"/>
    </source>
</evidence>
<dbReference type="InterPro" id="IPR029056">
    <property type="entry name" value="Ribokinase-like"/>
</dbReference>
<name>A0A1M5F7H6_9ALTE</name>
<feature type="domain" description="Carbohydrate kinase PfkB" evidence="4">
    <location>
        <begin position="1"/>
        <end position="295"/>
    </location>
</feature>
<dbReference type="Proteomes" id="UP000184520">
    <property type="component" value="Unassembled WGS sequence"/>
</dbReference>
<dbReference type="OrthoDB" id="9776822at2"/>
<dbReference type="InterPro" id="IPR011611">
    <property type="entry name" value="PfkB_dom"/>
</dbReference>
<evidence type="ECO:0000256" key="1">
    <source>
        <dbReference type="ARBA" id="ARBA00010688"/>
    </source>
</evidence>